<dbReference type="SFLD" id="SFLDS00003">
    <property type="entry name" value="Haloacid_Dehalogenase"/>
    <property type="match status" value="1"/>
</dbReference>
<dbReference type="InterPro" id="IPR010036">
    <property type="entry name" value="MDP_1_eu_arc"/>
</dbReference>
<keyword evidence="3" id="KW-1185">Reference proteome</keyword>
<dbReference type="InterPro" id="IPR023214">
    <property type="entry name" value="HAD_sf"/>
</dbReference>
<gene>
    <name evidence="2" type="ORF">PV09_06325</name>
</gene>
<accession>A0A0D1YPH7</accession>
<sequence length="227" mass="25313">MLRPRTSASTKSSSSLQPPSAEPSTFSDGLPLPKIIVFDLDYTLWPFWVDTHVSPPLKATDNGGKVKDRYGEAFGFYDDVPGVLAGLRRLNVKVGAASRTEAPDLARQMLKLLRVHSAPAASSSSGGSDSHRSTQQAPLSFRTEKAIDLFDNLQIYPGSKTRHFQQLHADTGIPFDDMLFFDDESRNRDVESLGVVMWLVKDGVTRHEIDEGVRSWRKRNRKVKDVL</sequence>
<feature type="region of interest" description="Disordered" evidence="1">
    <location>
        <begin position="1"/>
        <end position="26"/>
    </location>
</feature>
<dbReference type="HOGENOM" id="CLU_071162_0_0_1"/>
<dbReference type="NCBIfam" id="TIGR01685">
    <property type="entry name" value="MDP-1"/>
    <property type="match status" value="1"/>
</dbReference>
<feature type="compositionally biased region" description="Low complexity" evidence="1">
    <location>
        <begin position="1"/>
        <end position="24"/>
    </location>
</feature>
<evidence type="ECO:0000313" key="3">
    <source>
        <dbReference type="Proteomes" id="UP000053259"/>
    </source>
</evidence>
<dbReference type="PANTHER" id="PTHR17901:SF14">
    <property type="entry name" value="MAGNESIUM-DEPENDENT PHOSPHATASE 1"/>
    <property type="match status" value="1"/>
</dbReference>
<dbReference type="SFLD" id="SFLDG01131">
    <property type="entry name" value="C1.5.2:_MDP_Like"/>
    <property type="match status" value="1"/>
</dbReference>
<evidence type="ECO:0000313" key="2">
    <source>
        <dbReference type="EMBL" id="KIW02527.1"/>
    </source>
</evidence>
<dbReference type="Proteomes" id="UP000053259">
    <property type="component" value="Unassembled WGS sequence"/>
</dbReference>
<dbReference type="SUPFAM" id="SSF56784">
    <property type="entry name" value="HAD-like"/>
    <property type="match status" value="1"/>
</dbReference>
<dbReference type="GO" id="GO:0003993">
    <property type="term" value="F:acid phosphatase activity"/>
    <property type="evidence" value="ECO:0007669"/>
    <property type="project" value="TreeGrafter"/>
</dbReference>
<dbReference type="SFLD" id="SFLDG01129">
    <property type="entry name" value="C1.5:_HAD__Beta-PGM__Phosphata"/>
    <property type="match status" value="1"/>
</dbReference>
<dbReference type="GeneID" id="27314298"/>
<dbReference type="STRING" id="253628.A0A0D1YPH7"/>
<dbReference type="InParanoid" id="A0A0D1YPH7"/>
<proteinExistence type="predicted"/>
<dbReference type="Pfam" id="PF12689">
    <property type="entry name" value="Acid_PPase"/>
    <property type="match status" value="1"/>
</dbReference>
<dbReference type="InterPro" id="IPR036412">
    <property type="entry name" value="HAD-like_sf"/>
</dbReference>
<dbReference type="FunCoup" id="A0A0D1YPH7">
    <property type="interactions" value="180"/>
</dbReference>
<dbReference type="OrthoDB" id="2865258at2759"/>
<reference evidence="2 3" key="1">
    <citation type="submission" date="2015-01" db="EMBL/GenBank/DDBJ databases">
        <title>The Genome Sequence of Ochroconis gallopava CBS43764.</title>
        <authorList>
            <consortium name="The Broad Institute Genomics Platform"/>
            <person name="Cuomo C."/>
            <person name="de Hoog S."/>
            <person name="Gorbushina A."/>
            <person name="Stielow B."/>
            <person name="Teixiera M."/>
            <person name="Abouelleil A."/>
            <person name="Chapman S.B."/>
            <person name="Priest M."/>
            <person name="Young S.K."/>
            <person name="Wortman J."/>
            <person name="Nusbaum C."/>
            <person name="Birren B."/>
        </authorList>
    </citation>
    <scope>NUCLEOTIDE SEQUENCE [LARGE SCALE GENOMIC DNA]</scope>
    <source>
        <strain evidence="2 3">CBS 43764</strain>
    </source>
</reference>
<dbReference type="CDD" id="cd07501">
    <property type="entry name" value="HAD_MDP-1_like"/>
    <property type="match status" value="1"/>
</dbReference>
<protein>
    <submittedName>
        <fullName evidence="2">Magnesium-dependent phosphatase-1</fullName>
    </submittedName>
</protein>
<dbReference type="VEuPathDB" id="FungiDB:PV09_06325"/>
<evidence type="ECO:0000256" key="1">
    <source>
        <dbReference type="SAM" id="MobiDB-lite"/>
    </source>
</evidence>
<dbReference type="InterPro" id="IPR010033">
    <property type="entry name" value="HAD_SF_ppase_IIIC"/>
</dbReference>
<dbReference type="InterPro" id="IPR035679">
    <property type="entry name" value="MDP-1_euk"/>
</dbReference>
<dbReference type="EMBL" id="KN847549">
    <property type="protein sequence ID" value="KIW02527.1"/>
    <property type="molecule type" value="Genomic_DNA"/>
</dbReference>
<dbReference type="AlphaFoldDB" id="A0A0D1YPH7"/>
<name>A0A0D1YPH7_9PEZI</name>
<organism evidence="2 3">
    <name type="scientific">Verruconis gallopava</name>
    <dbReference type="NCBI Taxonomy" id="253628"/>
    <lineage>
        <taxon>Eukaryota</taxon>
        <taxon>Fungi</taxon>
        <taxon>Dikarya</taxon>
        <taxon>Ascomycota</taxon>
        <taxon>Pezizomycotina</taxon>
        <taxon>Dothideomycetes</taxon>
        <taxon>Pleosporomycetidae</taxon>
        <taxon>Venturiales</taxon>
        <taxon>Sympoventuriaceae</taxon>
        <taxon>Verruconis</taxon>
    </lineage>
</organism>
<dbReference type="NCBIfam" id="TIGR01681">
    <property type="entry name" value="HAD-SF-IIIC"/>
    <property type="match status" value="1"/>
</dbReference>
<dbReference type="PANTHER" id="PTHR17901">
    <property type="entry name" value="MAGNESIUM-DEPENDENT PHOSPHATASE 1 MDP1"/>
    <property type="match status" value="1"/>
</dbReference>
<dbReference type="Gene3D" id="3.40.50.1000">
    <property type="entry name" value="HAD superfamily/HAD-like"/>
    <property type="match status" value="1"/>
</dbReference>
<dbReference type="RefSeq" id="XP_016212396.1">
    <property type="nucleotide sequence ID" value="XM_016359948.1"/>
</dbReference>
<dbReference type="FunFam" id="3.40.50.1000:FF:000155">
    <property type="entry name" value="Putative magnesium dependent phosphatase"/>
    <property type="match status" value="1"/>
</dbReference>